<organism evidence="1 2">
    <name type="scientific">Colocasia esculenta</name>
    <name type="common">Wild taro</name>
    <name type="synonym">Arum esculentum</name>
    <dbReference type="NCBI Taxonomy" id="4460"/>
    <lineage>
        <taxon>Eukaryota</taxon>
        <taxon>Viridiplantae</taxon>
        <taxon>Streptophyta</taxon>
        <taxon>Embryophyta</taxon>
        <taxon>Tracheophyta</taxon>
        <taxon>Spermatophyta</taxon>
        <taxon>Magnoliopsida</taxon>
        <taxon>Liliopsida</taxon>
        <taxon>Araceae</taxon>
        <taxon>Aroideae</taxon>
        <taxon>Colocasieae</taxon>
        <taxon>Colocasia</taxon>
    </lineage>
</organism>
<gene>
    <name evidence="1" type="ORF">Taro_016484</name>
</gene>
<name>A0A843UKF8_COLES</name>
<sequence>MDFHQKPVNAAWANEDCDRGLVNATEAGKGRDRTCKSGTGNATAYLSSSWSRRVGCRNRTPEGDISGSRDLVVCA</sequence>
<evidence type="ECO:0000313" key="2">
    <source>
        <dbReference type="Proteomes" id="UP000652761"/>
    </source>
</evidence>
<dbReference type="AlphaFoldDB" id="A0A843UKF8"/>
<accession>A0A843UKF8</accession>
<dbReference type="Proteomes" id="UP000652761">
    <property type="component" value="Unassembled WGS sequence"/>
</dbReference>
<protein>
    <submittedName>
        <fullName evidence="1">Uncharacterized protein</fullName>
    </submittedName>
</protein>
<keyword evidence="2" id="KW-1185">Reference proteome</keyword>
<evidence type="ECO:0000313" key="1">
    <source>
        <dbReference type="EMBL" id="MQL83988.1"/>
    </source>
</evidence>
<comment type="caution">
    <text evidence="1">The sequence shown here is derived from an EMBL/GenBank/DDBJ whole genome shotgun (WGS) entry which is preliminary data.</text>
</comment>
<proteinExistence type="predicted"/>
<dbReference type="EMBL" id="NMUH01000731">
    <property type="protein sequence ID" value="MQL83988.1"/>
    <property type="molecule type" value="Genomic_DNA"/>
</dbReference>
<reference evidence="1" key="1">
    <citation type="submission" date="2017-07" db="EMBL/GenBank/DDBJ databases">
        <title>Taro Niue Genome Assembly and Annotation.</title>
        <authorList>
            <person name="Atibalentja N."/>
            <person name="Keating K."/>
            <person name="Fields C.J."/>
        </authorList>
    </citation>
    <scope>NUCLEOTIDE SEQUENCE</scope>
    <source>
        <strain evidence="1">Niue_2</strain>
        <tissue evidence="1">Leaf</tissue>
    </source>
</reference>